<proteinExistence type="inferred from homology"/>
<feature type="transmembrane region" description="Helical" evidence="10">
    <location>
        <begin position="53"/>
        <end position="74"/>
    </location>
</feature>
<sequence>MLNGLIIILCAYLIGSIPSGLWIGKIFYKTDIREHGSGNLGATNTFRILGKKAGIVVTIMDVLKGTAAVLLAALPVFSEVSIHSLILGLVAVIGHMFPIFAGFRGGKAVATSAGVLLGYSWPLFVLLFIAFIITLKITKMVSLTSMIAALVALIYSIVYYFVTGDFALSILVACLFTFIIYRHRANIVRIKNGTEPKVKWL</sequence>
<dbReference type="EMBL" id="CP067341">
    <property type="protein sequence ID" value="QQP10367.1"/>
    <property type="molecule type" value="Genomic_DNA"/>
</dbReference>
<comment type="catalytic activity">
    <reaction evidence="10">
        <text>an acyl phosphate + sn-glycerol 3-phosphate = a 1-acyl-sn-glycero-3-phosphate + phosphate</text>
        <dbReference type="Rhea" id="RHEA:34075"/>
        <dbReference type="ChEBI" id="CHEBI:43474"/>
        <dbReference type="ChEBI" id="CHEBI:57597"/>
        <dbReference type="ChEBI" id="CHEBI:57970"/>
        <dbReference type="ChEBI" id="CHEBI:59918"/>
        <dbReference type="EC" id="2.3.1.275"/>
    </reaction>
</comment>
<evidence type="ECO:0000256" key="1">
    <source>
        <dbReference type="ARBA" id="ARBA00022475"/>
    </source>
</evidence>
<dbReference type="SMART" id="SM01207">
    <property type="entry name" value="G3P_acyltransf"/>
    <property type="match status" value="1"/>
</dbReference>
<evidence type="ECO:0000256" key="5">
    <source>
        <dbReference type="ARBA" id="ARBA00022989"/>
    </source>
</evidence>
<keyword evidence="7 10" id="KW-0472">Membrane</keyword>
<dbReference type="InterPro" id="IPR003811">
    <property type="entry name" value="G3P_acylTferase_PlsY"/>
</dbReference>
<dbReference type="Pfam" id="PF02660">
    <property type="entry name" value="G3P_acyltransf"/>
    <property type="match status" value="1"/>
</dbReference>
<feature type="transmembrane region" description="Helical" evidence="10">
    <location>
        <begin position="157"/>
        <end position="181"/>
    </location>
</feature>
<evidence type="ECO:0000256" key="7">
    <source>
        <dbReference type="ARBA" id="ARBA00023136"/>
    </source>
</evidence>
<evidence type="ECO:0000256" key="6">
    <source>
        <dbReference type="ARBA" id="ARBA00023098"/>
    </source>
</evidence>
<dbReference type="PANTHER" id="PTHR30309">
    <property type="entry name" value="INNER MEMBRANE PROTEIN YGIH"/>
    <property type="match status" value="1"/>
</dbReference>
<reference evidence="11 12" key="1">
    <citation type="submission" date="2020-01" db="EMBL/GenBank/DDBJ databases">
        <authorList>
            <person name="Liu G."/>
            <person name="Liu B."/>
        </authorList>
    </citation>
    <scope>NUCLEOTIDE SEQUENCE [LARGE SCALE GENOMIC DNA]</scope>
    <source>
        <strain evidence="11 12">FJAT-51161</strain>
    </source>
</reference>
<dbReference type="PANTHER" id="PTHR30309:SF0">
    <property type="entry name" value="GLYCEROL-3-PHOSPHATE ACYLTRANSFERASE-RELATED"/>
    <property type="match status" value="1"/>
</dbReference>
<dbReference type="Proteomes" id="UP000596049">
    <property type="component" value="Chromosome"/>
</dbReference>
<evidence type="ECO:0000256" key="3">
    <source>
        <dbReference type="ARBA" id="ARBA00022679"/>
    </source>
</evidence>
<evidence type="ECO:0000256" key="2">
    <source>
        <dbReference type="ARBA" id="ARBA00022516"/>
    </source>
</evidence>
<keyword evidence="2 10" id="KW-0444">Lipid biosynthesis</keyword>
<keyword evidence="3 10" id="KW-0808">Transferase</keyword>
<keyword evidence="12" id="KW-1185">Reference proteome</keyword>
<dbReference type="NCBIfam" id="TIGR00023">
    <property type="entry name" value="glycerol-3-phosphate 1-O-acyltransferase PlsY"/>
    <property type="match status" value="1"/>
</dbReference>
<keyword evidence="4 10" id="KW-0812">Transmembrane</keyword>
<feature type="transmembrane region" description="Helical" evidence="10">
    <location>
        <begin position="80"/>
        <end position="103"/>
    </location>
</feature>
<keyword evidence="6 10" id="KW-0443">Lipid metabolism</keyword>
<keyword evidence="5 10" id="KW-1133">Transmembrane helix</keyword>
<evidence type="ECO:0000256" key="8">
    <source>
        <dbReference type="ARBA" id="ARBA00023209"/>
    </source>
</evidence>
<comment type="subunit">
    <text evidence="10">Probably interacts with PlsX.</text>
</comment>
<keyword evidence="1 10" id="KW-1003">Cell membrane</keyword>
<dbReference type="RefSeq" id="WP_053593445.1">
    <property type="nucleotide sequence ID" value="NZ_CP067341.1"/>
</dbReference>
<evidence type="ECO:0000313" key="11">
    <source>
        <dbReference type="EMBL" id="QQP10367.1"/>
    </source>
</evidence>
<feature type="transmembrane region" description="Helical" evidence="10">
    <location>
        <begin position="6"/>
        <end position="28"/>
    </location>
</feature>
<feature type="transmembrane region" description="Helical" evidence="10">
    <location>
        <begin position="115"/>
        <end position="137"/>
    </location>
</feature>
<comment type="pathway">
    <text evidence="10">Lipid metabolism; phospholipid metabolism.</text>
</comment>
<evidence type="ECO:0000256" key="9">
    <source>
        <dbReference type="ARBA" id="ARBA00023264"/>
    </source>
</evidence>
<dbReference type="HAMAP" id="MF_01043">
    <property type="entry name" value="PlsY"/>
    <property type="match status" value="1"/>
</dbReference>
<comment type="function">
    <text evidence="10">Catalyzes the transfer of an acyl group from acyl-phosphate (acyl-PO(4)) to glycerol-3-phosphate (G3P) to form lysophosphatidic acid (LPA). This enzyme utilizes acyl-phosphate as fatty acyl donor, but not acyl-CoA or acyl-ACP.</text>
</comment>
<accession>A0ABX7AMA9</accession>
<keyword evidence="9 10" id="KW-1208">Phospholipid metabolism</keyword>
<protein>
    <recommendedName>
        <fullName evidence="10">Glycerol-3-phosphate acyltransferase</fullName>
    </recommendedName>
    <alternativeName>
        <fullName evidence="10">Acyl-PO4 G3P acyltransferase</fullName>
    </alternativeName>
    <alternativeName>
        <fullName evidence="10">Acyl-phosphate--glycerol-3-phosphate acyltransferase</fullName>
    </alternativeName>
    <alternativeName>
        <fullName evidence="10">G3P acyltransferase</fullName>
        <shortName evidence="10">GPAT</shortName>
        <ecNumber evidence="10">2.3.1.275</ecNumber>
    </alternativeName>
    <alternativeName>
        <fullName evidence="10">Lysophosphatidic acid synthase</fullName>
        <shortName evidence="10">LPA synthase</shortName>
    </alternativeName>
</protein>
<evidence type="ECO:0000256" key="4">
    <source>
        <dbReference type="ARBA" id="ARBA00022692"/>
    </source>
</evidence>
<name>A0ABX7AMA9_9BACI</name>
<comment type="similarity">
    <text evidence="10">Belongs to the PlsY family.</text>
</comment>
<evidence type="ECO:0000256" key="10">
    <source>
        <dbReference type="HAMAP-Rule" id="MF_01043"/>
    </source>
</evidence>
<evidence type="ECO:0000313" key="12">
    <source>
        <dbReference type="Proteomes" id="UP000596049"/>
    </source>
</evidence>
<comment type="subcellular location">
    <subcellularLocation>
        <location evidence="10">Cell membrane</location>
        <topology evidence="10">Multi-pass membrane protein</topology>
    </subcellularLocation>
</comment>
<keyword evidence="8 10" id="KW-0594">Phospholipid biosynthesis</keyword>
<dbReference type="EC" id="2.3.1.275" evidence="10"/>
<organism evidence="11 12">
    <name type="scientific">Lysinibacillus agricola</name>
    <dbReference type="NCBI Taxonomy" id="2590012"/>
    <lineage>
        <taxon>Bacteria</taxon>
        <taxon>Bacillati</taxon>
        <taxon>Bacillota</taxon>
        <taxon>Bacilli</taxon>
        <taxon>Bacillales</taxon>
        <taxon>Bacillaceae</taxon>
        <taxon>Lysinibacillus</taxon>
    </lineage>
</organism>
<gene>
    <name evidence="10 11" type="primary">plsY</name>
    <name evidence="11" type="ORF">FJQ98_13805</name>
</gene>